<dbReference type="GO" id="GO:0015074">
    <property type="term" value="P:DNA integration"/>
    <property type="evidence" value="ECO:0007669"/>
    <property type="project" value="InterPro"/>
</dbReference>
<dbReference type="SUPFAM" id="SSF56349">
    <property type="entry name" value="DNA breaking-rejoining enzymes"/>
    <property type="match status" value="1"/>
</dbReference>
<dbReference type="InterPro" id="IPR025269">
    <property type="entry name" value="SAM-like_dom"/>
</dbReference>
<dbReference type="AlphaFoldDB" id="A0A848CRH1"/>
<dbReference type="PANTHER" id="PTHR30349">
    <property type="entry name" value="PHAGE INTEGRASE-RELATED"/>
    <property type="match status" value="1"/>
</dbReference>
<evidence type="ECO:0000313" key="8">
    <source>
        <dbReference type="Proteomes" id="UP000561326"/>
    </source>
</evidence>
<dbReference type="InterPro" id="IPR011010">
    <property type="entry name" value="DNA_brk_join_enz"/>
</dbReference>
<dbReference type="EMBL" id="JABAGO010000038">
    <property type="protein sequence ID" value="NMF00065.1"/>
    <property type="molecule type" value="Genomic_DNA"/>
</dbReference>
<dbReference type="InterPro" id="IPR050090">
    <property type="entry name" value="Tyrosine_recombinase_XerCD"/>
</dbReference>
<dbReference type="Proteomes" id="UP000561326">
    <property type="component" value="Unassembled WGS sequence"/>
</dbReference>
<protein>
    <submittedName>
        <fullName evidence="7">Tyrosine-type recombinase/integrase</fullName>
    </submittedName>
</protein>
<proteinExistence type="inferred from homology"/>
<dbReference type="InterPro" id="IPR044068">
    <property type="entry name" value="CB"/>
</dbReference>
<evidence type="ECO:0000256" key="2">
    <source>
        <dbReference type="ARBA" id="ARBA00023125"/>
    </source>
</evidence>
<comment type="similarity">
    <text evidence="1">Belongs to the 'phage' integrase family.</text>
</comment>
<dbReference type="Pfam" id="PF13102">
    <property type="entry name" value="Phage_int_SAM_5"/>
    <property type="match status" value="1"/>
</dbReference>
<dbReference type="Gene3D" id="1.10.150.130">
    <property type="match status" value="1"/>
</dbReference>
<sequence>MANITDRRIGKRKKNERNSVRAEYELQPLFDVFYTAKMAEGIKSGTLRNYRTNWQFFLEYLDIKGLAHDVRHVTTELIRQYIVWMLTEKRRFDGHKYKPEDAKTVGLSPVTVNTRINTMRTMFKFLYEEGKIEFDPFASVKNVEQDAPDIEILTIEELRALLAVPNQRRYSEFRDYVLMTLLMDAMLRINEALSLKVSDIDRETSMVSVRAEIAKNRSQRSVPIQRRTLNLLLELIKENGDFDSEYVFLANYGEQLTQNNFRNRLHNYAKKAGVAKAVHPHLFRHTSATLFLEAGGDLRHLQILLGHKDLRMVMRYTHLSKSSLKNQHNQYSPLNQVLSPLSKERKIKR</sequence>
<evidence type="ECO:0000256" key="1">
    <source>
        <dbReference type="ARBA" id="ARBA00008857"/>
    </source>
</evidence>
<evidence type="ECO:0000256" key="3">
    <source>
        <dbReference type="ARBA" id="ARBA00023172"/>
    </source>
</evidence>
<comment type="caution">
    <text evidence="7">The sequence shown here is derived from an EMBL/GenBank/DDBJ whole genome shotgun (WGS) entry which is preliminary data.</text>
</comment>
<feature type="domain" description="Tyr recombinase" evidence="5">
    <location>
        <begin position="148"/>
        <end position="329"/>
    </location>
</feature>
<keyword evidence="2 4" id="KW-0238">DNA-binding</keyword>
<dbReference type="Pfam" id="PF00589">
    <property type="entry name" value="Phage_integrase"/>
    <property type="match status" value="1"/>
</dbReference>
<dbReference type="InterPro" id="IPR013762">
    <property type="entry name" value="Integrase-like_cat_sf"/>
</dbReference>
<dbReference type="InterPro" id="IPR010998">
    <property type="entry name" value="Integrase_recombinase_N"/>
</dbReference>
<dbReference type="Gene3D" id="1.10.443.10">
    <property type="entry name" value="Intergrase catalytic core"/>
    <property type="match status" value="1"/>
</dbReference>
<reference evidence="7 8" key="1">
    <citation type="submission" date="2020-04" db="EMBL/GenBank/DDBJ databases">
        <authorList>
            <person name="Hitch T.C.A."/>
            <person name="Wylensek D."/>
            <person name="Clavel T."/>
        </authorList>
    </citation>
    <scope>NUCLEOTIDE SEQUENCE [LARGE SCALE GENOMIC DNA]</scope>
    <source>
        <strain evidence="7 8">WB01_D5_05</strain>
    </source>
</reference>
<evidence type="ECO:0000256" key="4">
    <source>
        <dbReference type="PROSITE-ProRule" id="PRU01248"/>
    </source>
</evidence>
<keyword evidence="3" id="KW-0233">DNA recombination</keyword>
<dbReference type="RefSeq" id="WP_168975934.1">
    <property type="nucleotide sequence ID" value="NZ_JABAGO010000038.1"/>
</dbReference>
<dbReference type="PANTHER" id="PTHR30349:SF64">
    <property type="entry name" value="PROPHAGE INTEGRASE INTD-RELATED"/>
    <property type="match status" value="1"/>
</dbReference>
<dbReference type="PROSITE" id="PS51900">
    <property type="entry name" value="CB"/>
    <property type="match status" value="1"/>
</dbReference>
<dbReference type="GO" id="GO:0003677">
    <property type="term" value="F:DNA binding"/>
    <property type="evidence" value="ECO:0007669"/>
    <property type="project" value="UniProtKB-UniRule"/>
</dbReference>
<dbReference type="PROSITE" id="PS51898">
    <property type="entry name" value="TYR_RECOMBINASE"/>
    <property type="match status" value="1"/>
</dbReference>
<evidence type="ECO:0000259" key="6">
    <source>
        <dbReference type="PROSITE" id="PS51900"/>
    </source>
</evidence>
<gene>
    <name evidence="7" type="ORF">HF838_17675</name>
</gene>
<dbReference type="InterPro" id="IPR002104">
    <property type="entry name" value="Integrase_catalytic"/>
</dbReference>
<evidence type="ECO:0000259" key="5">
    <source>
        <dbReference type="PROSITE" id="PS51898"/>
    </source>
</evidence>
<organism evidence="7 8">
    <name type="scientific">Aneurinibacillus aneurinilyticus</name>
    <name type="common">Bacillus aneurinolyticus</name>
    <dbReference type="NCBI Taxonomy" id="1391"/>
    <lineage>
        <taxon>Bacteria</taxon>
        <taxon>Bacillati</taxon>
        <taxon>Bacillota</taxon>
        <taxon>Bacilli</taxon>
        <taxon>Bacillales</taxon>
        <taxon>Paenibacillaceae</taxon>
        <taxon>Aneurinibacillus group</taxon>
        <taxon>Aneurinibacillus</taxon>
    </lineage>
</organism>
<name>A0A848CRH1_ANEAE</name>
<evidence type="ECO:0000313" key="7">
    <source>
        <dbReference type="EMBL" id="NMF00065.1"/>
    </source>
</evidence>
<dbReference type="GO" id="GO:0006310">
    <property type="term" value="P:DNA recombination"/>
    <property type="evidence" value="ECO:0007669"/>
    <property type="project" value="UniProtKB-KW"/>
</dbReference>
<feature type="domain" description="Core-binding (CB)" evidence="6">
    <location>
        <begin position="24"/>
        <end position="127"/>
    </location>
</feature>
<accession>A0A848CRH1</accession>